<feature type="domain" description="PiggyBac transposable element-derived protein" evidence="1">
    <location>
        <begin position="1"/>
        <end position="224"/>
    </location>
</feature>
<name>A0AAU9TPC0_EUPED</name>
<dbReference type="Proteomes" id="UP001153954">
    <property type="component" value="Unassembled WGS sequence"/>
</dbReference>
<evidence type="ECO:0000259" key="1">
    <source>
        <dbReference type="Pfam" id="PF13843"/>
    </source>
</evidence>
<keyword evidence="3" id="KW-1185">Reference proteome</keyword>
<dbReference type="AlphaFoldDB" id="A0AAU9TPC0"/>
<protein>
    <recommendedName>
        <fullName evidence="1">PiggyBac transposable element-derived protein domain-containing protein</fullName>
    </recommendedName>
</protein>
<proteinExistence type="predicted"/>
<reference evidence="2" key="1">
    <citation type="submission" date="2022-03" db="EMBL/GenBank/DDBJ databases">
        <authorList>
            <person name="Tunstrom K."/>
        </authorList>
    </citation>
    <scope>NUCLEOTIDE SEQUENCE</scope>
</reference>
<evidence type="ECO:0000313" key="3">
    <source>
        <dbReference type="Proteomes" id="UP001153954"/>
    </source>
</evidence>
<evidence type="ECO:0000313" key="2">
    <source>
        <dbReference type="EMBL" id="CAH2088553.1"/>
    </source>
</evidence>
<dbReference type="PANTHER" id="PTHR46599">
    <property type="entry name" value="PIGGYBAC TRANSPOSABLE ELEMENT-DERIVED PROTEIN 4"/>
    <property type="match status" value="1"/>
</dbReference>
<comment type="caution">
    <text evidence="2">The sequence shown here is derived from an EMBL/GenBank/DDBJ whole genome shotgun (WGS) entry which is preliminary data.</text>
</comment>
<dbReference type="EMBL" id="CAKOGL010000007">
    <property type="protein sequence ID" value="CAH2088553.1"/>
    <property type="molecule type" value="Genomic_DNA"/>
</dbReference>
<gene>
    <name evidence="2" type="ORF">EEDITHA_LOCUS4703</name>
</gene>
<dbReference type="PANTHER" id="PTHR46599:SF3">
    <property type="entry name" value="PIGGYBAC TRANSPOSABLE ELEMENT-DERIVED PROTEIN 4"/>
    <property type="match status" value="1"/>
</dbReference>
<accession>A0AAU9TPC0</accession>
<sequence length="314" mass="36892">MDKCYYPARELSLDESMVLWRGRLRFRQYIKNKRHKYGIKLYMLTEPDGLILKFRVYVGSQDKDVAGKGHAEKVVIQLMQKYLHNGHSLYMDNYYHSFTLAKRLLDNNTYCSGTLRKNLKENPMEVAQKLLKKDENISRFQDGVHIGKWKDKRPVMYITTQYGDRRVPVTNKRGQVKEKPEAIAKYNDFMSGVDRQDQLLAFYPCERKTLRWYLKLAIHTFQLLLSVINELLPEKNTSGIAGSSAVSRPRTSEVVSHKISKITERNTKGFVKRKMCRLCSKNQKKRKDSPWHCEMCIDKPGLCFECFDEYHLSL</sequence>
<dbReference type="InterPro" id="IPR029526">
    <property type="entry name" value="PGBD"/>
</dbReference>
<organism evidence="2 3">
    <name type="scientific">Euphydryas editha</name>
    <name type="common">Edith's checkerspot</name>
    <dbReference type="NCBI Taxonomy" id="104508"/>
    <lineage>
        <taxon>Eukaryota</taxon>
        <taxon>Metazoa</taxon>
        <taxon>Ecdysozoa</taxon>
        <taxon>Arthropoda</taxon>
        <taxon>Hexapoda</taxon>
        <taxon>Insecta</taxon>
        <taxon>Pterygota</taxon>
        <taxon>Neoptera</taxon>
        <taxon>Endopterygota</taxon>
        <taxon>Lepidoptera</taxon>
        <taxon>Glossata</taxon>
        <taxon>Ditrysia</taxon>
        <taxon>Papilionoidea</taxon>
        <taxon>Nymphalidae</taxon>
        <taxon>Nymphalinae</taxon>
        <taxon>Euphydryas</taxon>
    </lineage>
</organism>
<dbReference type="Pfam" id="PF13843">
    <property type="entry name" value="DDE_Tnp_1_7"/>
    <property type="match status" value="1"/>
</dbReference>